<keyword evidence="3" id="KW-1185">Reference proteome</keyword>
<name>A0ABD2CWP7_VESMC</name>
<dbReference type="AlphaFoldDB" id="A0ABD2CWP7"/>
<dbReference type="Proteomes" id="UP001607303">
    <property type="component" value="Unassembled WGS sequence"/>
</dbReference>
<keyword evidence="1" id="KW-0472">Membrane</keyword>
<evidence type="ECO:0000313" key="2">
    <source>
        <dbReference type="EMBL" id="KAL2749562.1"/>
    </source>
</evidence>
<feature type="transmembrane region" description="Helical" evidence="1">
    <location>
        <begin position="56"/>
        <end position="81"/>
    </location>
</feature>
<sequence>MQQPPHGGTWVGNTCVMSKSYEINYYGFSRVGPMSRAHGRGLLCGSPSFCIEKSSWIFVLWFMSGIPIFYVHIFFGVLSVLHARMFRFSFPPSLLLFLLFTDFDVNPVGPQMQLPPRGGTWVGSTCAISESMSKLYLKSITKLYTLS</sequence>
<accession>A0ABD2CWP7</accession>
<proteinExistence type="predicted"/>
<dbReference type="EMBL" id="JAYRBN010000027">
    <property type="protein sequence ID" value="KAL2749562.1"/>
    <property type="molecule type" value="Genomic_DNA"/>
</dbReference>
<evidence type="ECO:0000256" key="1">
    <source>
        <dbReference type="SAM" id="Phobius"/>
    </source>
</evidence>
<protein>
    <submittedName>
        <fullName evidence="2">Uncharacterized protein</fullName>
    </submittedName>
</protein>
<gene>
    <name evidence="2" type="ORF">V1477_002502</name>
</gene>
<evidence type="ECO:0000313" key="3">
    <source>
        <dbReference type="Proteomes" id="UP001607303"/>
    </source>
</evidence>
<comment type="caution">
    <text evidence="2">The sequence shown here is derived from an EMBL/GenBank/DDBJ whole genome shotgun (WGS) entry which is preliminary data.</text>
</comment>
<organism evidence="2 3">
    <name type="scientific">Vespula maculifrons</name>
    <name type="common">Eastern yellow jacket</name>
    <name type="synonym">Wasp</name>
    <dbReference type="NCBI Taxonomy" id="7453"/>
    <lineage>
        <taxon>Eukaryota</taxon>
        <taxon>Metazoa</taxon>
        <taxon>Ecdysozoa</taxon>
        <taxon>Arthropoda</taxon>
        <taxon>Hexapoda</taxon>
        <taxon>Insecta</taxon>
        <taxon>Pterygota</taxon>
        <taxon>Neoptera</taxon>
        <taxon>Endopterygota</taxon>
        <taxon>Hymenoptera</taxon>
        <taxon>Apocrita</taxon>
        <taxon>Aculeata</taxon>
        <taxon>Vespoidea</taxon>
        <taxon>Vespidae</taxon>
        <taxon>Vespinae</taxon>
        <taxon>Vespula</taxon>
    </lineage>
</organism>
<reference evidence="2 3" key="1">
    <citation type="journal article" date="2024" name="Ann. Entomol. Soc. Am.">
        <title>Genomic analyses of the southern and eastern yellowjacket wasps (Hymenoptera: Vespidae) reveal evolutionary signatures of social life.</title>
        <authorList>
            <person name="Catto M.A."/>
            <person name="Caine P.B."/>
            <person name="Orr S.E."/>
            <person name="Hunt B.G."/>
            <person name="Goodisman M.A.D."/>
        </authorList>
    </citation>
    <scope>NUCLEOTIDE SEQUENCE [LARGE SCALE GENOMIC DNA]</scope>
    <source>
        <strain evidence="2">232</strain>
        <tissue evidence="2">Head and thorax</tissue>
    </source>
</reference>
<keyword evidence="1" id="KW-0812">Transmembrane</keyword>
<keyword evidence="1" id="KW-1133">Transmembrane helix</keyword>